<dbReference type="InterPro" id="IPR039859">
    <property type="entry name" value="PFA4/ZDH16/20/ERF2-like"/>
</dbReference>
<dbReference type="PROSITE" id="PS50216">
    <property type="entry name" value="DHHC"/>
    <property type="match status" value="1"/>
</dbReference>
<comment type="catalytic activity">
    <reaction evidence="7">
        <text>L-cysteinyl-[protein] + hexadecanoyl-CoA = S-hexadecanoyl-L-cysteinyl-[protein] + CoA</text>
        <dbReference type="Rhea" id="RHEA:36683"/>
        <dbReference type="Rhea" id="RHEA-COMP:10131"/>
        <dbReference type="Rhea" id="RHEA-COMP:11032"/>
        <dbReference type="ChEBI" id="CHEBI:29950"/>
        <dbReference type="ChEBI" id="CHEBI:57287"/>
        <dbReference type="ChEBI" id="CHEBI:57379"/>
        <dbReference type="ChEBI" id="CHEBI:74151"/>
        <dbReference type="EC" id="2.3.1.225"/>
    </reaction>
</comment>
<keyword evidence="5 7" id="KW-0472">Membrane</keyword>
<gene>
    <name evidence="10" type="ORF">MSPICULIGERA_LOCUS6205</name>
</gene>
<reference evidence="10" key="1">
    <citation type="submission" date="2023-06" db="EMBL/GenBank/DDBJ databases">
        <authorList>
            <person name="Delattre M."/>
        </authorList>
    </citation>
    <scope>NUCLEOTIDE SEQUENCE</scope>
    <source>
        <strain evidence="10">AF72</strain>
    </source>
</reference>
<evidence type="ECO:0000256" key="8">
    <source>
        <dbReference type="SAM" id="MobiDB-lite"/>
    </source>
</evidence>
<evidence type="ECO:0000256" key="2">
    <source>
        <dbReference type="ARBA" id="ARBA00022679"/>
    </source>
</evidence>
<accession>A0AA36CFZ7</accession>
<keyword evidence="4 7" id="KW-1133">Transmembrane helix</keyword>
<evidence type="ECO:0000313" key="11">
    <source>
        <dbReference type="Proteomes" id="UP001177023"/>
    </source>
</evidence>
<evidence type="ECO:0000256" key="1">
    <source>
        <dbReference type="ARBA" id="ARBA00004141"/>
    </source>
</evidence>
<feature type="transmembrane region" description="Helical" evidence="7">
    <location>
        <begin position="164"/>
        <end position="185"/>
    </location>
</feature>
<keyword evidence="3 7" id="KW-0812">Transmembrane</keyword>
<comment type="caution">
    <text evidence="10">The sequence shown here is derived from an EMBL/GenBank/DDBJ whole genome shotgun (WGS) entry which is preliminary data.</text>
</comment>
<dbReference type="PANTHER" id="PTHR12246">
    <property type="entry name" value="PALMITOYLTRANSFERASE ZDHHC16"/>
    <property type="match status" value="1"/>
</dbReference>
<evidence type="ECO:0000256" key="6">
    <source>
        <dbReference type="ARBA" id="ARBA00023315"/>
    </source>
</evidence>
<keyword evidence="11" id="KW-1185">Reference proteome</keyword>
<dbReference type="GO" id="GO:0016020">
    <property type="term" value="C:membrane"/>
    <property type="evidence" value="ECO:0007669"/>
    <property type="project" value="UniProtKB-SubCell"/>
</dbReference>
<evidence type="ECO:0000259" key="9">
    <source>
        <dbReference type="Pfam" id="PF01529"/>
    </source>
</evidence>
<evidence type="ECO:0000256" key="5">
    <source>
        <dbReference type="ARBA" id="ARBA00023136"/>
    </source>
</evidence>
<comment type="similarity">
    <text evidence="7">Belongs to the DHHC palmitoyltransferase family.</text>
</comment>
<feature type="transmembrane region" description="Helical" evidence="7">
    <location>
        <begin position="12"/>
        <end position="33"/>
    </location>
</feature>
<evidence type="ECO:0000256" key="4">
    <source>
        <dbReference type="ARBA" id="ARBA00022989"/>
    </source>
</evidence>
<feature type="non-terminal residue" evidence="10">
    <location>
        <position position="299"/>
    </location>
</feature>
<sequence>MIFRWDPCGIACVLLIYVAVVYTEYAIVFWMLRPTFGETLWGTIYVAILNTLLVLVVISHARTMLTDPGVVPIAKNSATNNRRGTRDDGSDSSGNDSEQEMMMMRRDNDPRGEEWTVCTRCETFRPPRAHHCRICRRCIRKMDHHCPWVNNCVGEYNQKFFLQFLFYVALTSGFSLGSVMLSWAYHNENWSTGAKGPNGPNVHHAKVLHTIVLSIESLLFGMFVIAVSCDQLQAIWHDETAVEAVQRRGLRSTRRKKSSWAALTQVCGHGGLLTWLLPCSSGPRISEFSPGDIHTHFTV</sequence>
<evidence type="ECO:0000313" key="10">
    <source>
        <dbReference type="EMBL" id="CAJ0567661.1"/>
    </source>
</evidence>
<dbReference type="Pfam" id="PF01529">
    <property type="entry name" value="DHHC"/>
    <property type="match status" value="1"/>
</dbReference>
<dbReference type="AlphaFoldDB" id="A0AA36CFZ7"/>
<feature type="domain" description="Palmitoyltransferase DHHC" evidence="9">
    <location>
        <begin position="114"/>
        <end position="246"/>
    </location>
</feature>
<dbReference type="GO" id="GO:0019706">
    <property type="term" value="F:protein-cysteine S-palmitoyltransferase activity"/>
    <property type="evidence" value="ECO:0007669"/>
    <property type="project" value="UniProtKB-EC"/>
</dbReference>
<organism evidence="10 11">
    <name type="scientific">Mesorhabditis spiculigera</name>
    <dbReference type="NCBI Taxonomy" id="96644"/>
    <lineage>
        <taxon>Eukaryota</taxon>
        <taxon>Metazoa</taxon>
        <taxon>Ecdysozoa</taxon>
        <taxon>Nematoda</taxon>
        <taxon>Chromadorea</taxon>
        <taxon>Rhabditida</taxon>
        <taxon>Rhabditina</taxon>
        <taxon>Rhabditomorpha</taxon>
        <taxon>Rhabditoidea</taxon>
        <taxon>Rhabditidae</taxon>
        <taxon>Mesorhabditinae</taxon>
        <taxon>Mesorhabditis</taxon>
    </lineage>
</organism>
<evidence type="ECO:0000256" key="7">
    <source>
        <dbReference type="RuleBase" id="RU079119"/>
    </source>
</evidence>
<keyword evidence="6 7" id="KW-0012">Acyltransferase</keyword>
<evidence type="ECO:0000256" key="3">
    <source>
        <dbReference type="ARBA" id="ARBA00022692"/>
    </source>
</evidence>
<protein>
    <recommendedName>
        <fullName evidence="7">Palmitoyltransferase</fullName>
        <ecNumber evidence="7">2.3.1.225</ecNumber>
    </recommendedName>
</protein>
<dbReference type="Proteomes" id="UP001177023">
    <property type="component" value="Unassembled WGS sequence"/>
</dbReference>
<comment type="subcellular location">
    <subcellularLocation>
        <location evidence="1">Membrane</location>
        <topology evidence="1">Multi-pass membrane protein</topology>
    </subcellularLocation>
</comment>
<dbReference type="InterPro" id="IPR001594">
    <property type="entry name" value="Palmitoyltrfase_DHHC"/>
</dbReference>
<comment type="domain">
    <text evidence="7">The DHHC domain is required for palmitoyltransferase activity.</text>
</comment>
<dbReference type="EMBL" id="CATQJA010001531">
    <property type="protein sequence ID" value="CAJ0567661.1"/>
    <property type="molecule type" value="Genomic_DNA"/>
</dbReference>
<feature type="region of interest" description="Disordered" evidence="8">
    <location>
        <begin position="76"/>
        <end position="99"/>
    </location>
</feature>
<proteinExistence type="inferred from homology"/>
<feature type="transmembrane region" description="Helical" evidence="7">
    <location>
        <begin position="39"/>
        <end position="58"/>
    </location>
</feature>
<dbReference type="EC" id="2.3.1.225" evidence="7"/>
<feature type="transmembrane region" description="Helical" evidence="7">
    <location>
        <begin position="205"/>
        <end position="227"/>
    </location>
</feature>
<name>A0AA36CFZ7_9BILA</name>
<keyword evidence="2 7" id="KW-0808">Transferase</keyword>